<organism evidence="6 7">
    <name type="scientific">Kangiella aquimarina</name>
    <dbReference type="NCBI Taxonomy" id="261965"/>
    <lineage>
        <taxon>Bacteria</taxon>
        <taxon>Pseudomonadati</taxon>
        <taxon>Pseudomonadota</taxon>
        <taxon>Gammaproteobacteria</taxon>
        <taxon>Kangiellales</taxon>
        <taxon>Kangiellaceae</taxon>
        <taxon>Kangiella</taxon>
    </lineage>
</organism>
<name>A0ABZ0X7Z4_9GAMM</name>
<dbReference type="Gene3D" id="3.40.50.2300">
    <property type="match status" value="1"/>
</dbReference>
<evidence type="ECO:0000259" key="5">
    <source>
        <dbReference type="PROSITE" id="PS51755"/>
    </source>
</evidence>
<keyword evidence="2" id="KW-0597">Phosphoprotein</keyword>
<accession>A0ABZ0X7Z4</accession>
<evidence type="ECO:0000313" key="6">
    <source>
        <dbReference type="EMBL" id="WQG86489.1"/>
    </source>
</evidence>
<dbReference type="Gene3D" id="1.10.10.10">
    <property type="entry name" value="Winged helix-like DNA-binding domain superfamily/Winged helix DNA-binding domain"/>
    <property type="match status" value="1"/>
</dbReference>
<dbReference type="RefSeq" id="WP_018624532.1">
    <property type="nucleotide sequence ID" value="NZ_CP140158.1"/>
</dbReference>
<dbReference type="PROSITE" id="PS51755">
    <property type="entry name" value="OMPR_PHOB"/>
    <property type="match status" value="1"/>
</dbReference>
<dbReference type="Gene3D" id="6.10.250.690">
    <property type="match status" value="1"/>
</dbReference>
<dbReference type="CDD" id="cd00383">
    <property type="entry name" value="trans_reg_C"/>
    <property type="match status" value="1"/>
</dbReference>
<evidence type="ECO:0000259" key="4">
    <source>
        <dbReference type="PROSITE" id="PS50110"/>
    </source>
</evidence>
<keyword evidence="1 3" id="KW-0238">DNA-binding</keyword>
<dbReference type="PANTHER" id="PTHR48111:SF47">
    <property type="entry name" value="TRANSCRIPTIONAL REGULATORY PROTEIN RSTA"/>
    <property type="match status" value="1"/>
</dbReference>
<dbReference type="InterPro" id="IPR001867">
    <property type="entry name" value="OmpR/PhoB-type_DNA-bd"/>
</dbReference>
<feature type="domain" description="Response regulatory" evidence="4">
    <location>
        <begin position="5"/>
        <end position="118"/>
    </location>
</feature>
<dbReference type="PROSITE" id="PS50110">
    <property type="entry name" value="RESPONSE_REGULATORY"/>
    <property type="match status" value="1"/>
</dbReference>
<dbReference type="InterPro" id="IPR039420">
    <property type="entry name" value="WalR-like"/>
</dbReference>
<protein>
    <submittedName>
        <fullName evidence="6">Response regulator transcription factor</fullName>
    </submittedName>
</protein>
<keyword evidence="7" id="KW-1185">Reference proteome</keyword>
<gene>
    <name evidence="6" type="ORF">SR900_06285</name>
</gene>
<evidence type="ECO:0000256" key="3">
    <source>
        <dbReference type="PROSITE-ProRule" id="PRU01091"/>
    </source>
</evidence>
<dbReference type="EMBL" id="CP140158">
    <property type="protein sequence ID" value="WQG86489.1"/>
    <property type="molecule type" value="Genomic_DNA"/>
</dbReference>
<dbReference type="InterPro" id="IPR036388">
    <property type="entry name" value="WH-like_DNA-bd_sf"/>
</dbReference>
<dbReference type="Pfam" id="PF00072">
    <property type="entry name" value="Response_reg"/>
    <property type="match status" value="1"/>
</dbReference>
<dbReference type="InterPro" id="IPR011006">
    <property type="entry name" value="CheY-like_superfamily"/>
</dbReference>
<dbReference type="SUPFAM" id="SSF52172">
    <property type="entry name" value="CheY-like"/>
    <property type="match status" value="1"/>
</dbReference>
<dbReference type="Pfam" id="PF00486">
    <property type="entry name" value="Trans_reg_C"/>
    <property type="match status" value="1"/>
</dbReference>
<dbReference type="SMART" id="SM00862">
    <property type="entry name" value="Trans_reg_C"/>
    <property type="match status" value="1"/>
</dbReference>
<dbReference type="InterPro" id="IPR001789">
    <property type="entry name" value="Sig_transdc_resp-reg_receiver"/>
</dbReference>
<evidence type="ECO:0000256" key="2">
    <source>
        <dbReference type="PROSITE-ProRule" id="PRU00169"/>
    </source>
</evidence>
<feature type="domain" description="OmpR/PhoB-type" evidence="5">
    <location>
        <begin position="127"/>
        <end position="226"/>
    </location>
</feature>
<dbReference type="SMART" id="SM00448">
    <property type="entry name" value="REC"/>
    <property type="match status" value="1"/>
</dbReference>
<feature type="modified residue" description="4-aspartylphosphate" evidence="2">
    <location>
        <position position="54"/>
    </location>
</feature>
<evidence type="ECO:0000256" key="1">
    <source>
        <dbReference type="ARBA" id="ARBA00023125"/>
    </source>
</evidence>
<evidence type="ECO:0000313" key="7">
    <source>
        <dbReference type="Proteomes" id="UP001324185"/>
    </source>
</evidence>
<reference evidence="6 7" key="1">
    <citation type="submission" date="2023-11" db="EMBL/GenBank/DDBJ databases">
        <title>MicrobeMod: A computational toolkit for identifying prokaryotic methylation and restriction-modification with nanopore sequencing.</title>
        <authorList>
            <person name="Crits-Christoph A."/>
            <person name="Kang S.C."/>
            <person name="Lee H."/>
            <person name="Ostrov N."/>
        </authorList>
    </citation>
    <scope>NUCLEOTIDE SEQUENCE [LARGE SCALE GENOMIC DNA]</scope>
    <source>
        <strain evidence="6 7">DSMZ 16071</strain>
    </source>
</reference>
<dbReference type="PANTHER" id="PTHR48111">
    <property type="entry name" value="REGULATOR OF RPOS"/>
    <property type="match status" value="1"/>
</dbReference>
<sequence>MLDCNILLIEDDLPLAQLIEEYLTAHGFLITHIAKGLDAKKVANPESFDLILCDVMLPDIDGFNLKNILEQTFHCPIIFMTALSDDEDQIRGLELGAIDYIVKPVEPNVLLARIKANLRKTKPLKSQDILTISDLELNKNQKVATVANKPLDLTSQDFDLLWVFAINQGKVLSREFLFQAIIGREYNGMDRTVDARTSRLRAKIDSFKIPGLVIRTVWGKGYLFTYTKEVEAQ</sequence>
<dbReference type="CDD" id="cd17574">
    <property type="entry name" value="REC_OmpR"/>
    <property type="match status" value="1"/>
</dbReference>
<feature type="DNA-binding region" description="OmpR/PhoB-type" evidence="3">
    <location>
        <begin position="127"/>
        <end position="226"/>
    </location>
</feature>
<proteinExistence type="predicted"/>
<dbReference type="Proteomes" id="UP001324185">
    <property type="component" value="Chromosome"/>
</dbReference>